<proteinExistence type="predicted"/>
<dbReference type="Gene3D" id="1.10.620.20">
    <property type="entry name" value="Ribonucleotide Reductase, subunit A"/>
    <property type="match status" value="1"/>
</dbReference>
<dbReference type="EMBL" id="NXLT01000001">
    <property type="protein sequence ID" value="RDU68395.1"/>
    <property type="molecule type" value="Genomic_DNA"/>
</dbReference>
<gene>
    <name evidence="1" type="ORF">CQA54_00865</name>
</gene>
<evidence type="ECO:0000313" key="1">
    <source>
        <dbReference type="EMBL" id="RDU68395.1"/>
    </source>
</evidence>
<dbReference type="CDD" id="cd00657">
    <property type="entry name" value="Ferritin_like"/>
    <property type="match status" value="1"/>
</dbReference>
<comment type="caution">
    <text evidence="1">The sequence shown here is derived from an EMBL/GenBank/DDBJ whole genome shotgun (WGS) entry which is preliminary data.</text>
</comment>
<keyword evidence="2" id="KW-1185">Reference proteome</keyword>
<evidence type="ECO:0000313" key="2">
    <source>
        <dbReference type="Proteomes" id="UP000256514"/>
    </source>
</evidence>
<organism evidence="1 2">
    <name type="scientific">Helicobacter equorum</name>
    <dbReference type="NCBI Taxonomy" id="361872"/>
    <lineage>
        <taxon>Bacteria</taxon>
        <taxon>Pseudomonadati</taxon>
        <taxon>Campylobacterota</taxon>
        <taxon>Epsilonproteobacteria</taxon>
        <taxon>Campylobacterales</taxon>
        <taxon>Helicobacteraceae</taxon>
        <taxon>Helicobacter</taxon>
    </lineage>
</organism>
<dbReference type="GO" id="GO:0016491">
    <property type="term" value="F:oxidoreductase activity"/>
    <property type="evidence" value="ECO:0007669"/>
    <property type="project" value="InterPro"/>
</dbReference>
<dbReference type="OrthoDB" id="5500270at2"/>
<dbReference type="Proteomes" id="UP000256514">
    <property type="component" value="Unassembled WGS sequence"/>
</dbReference>
<sequence>MQHKHSIIMGDIPLGKLFFMRLENALLLMERGDVIEVLSDYGNLSAELGAWCKFKGEAFCESQSLSMGFAYYLKKCSNTSFCDFSHKDCDKAYDLAPIAPSEFGLSARGSKPQVGSPNYYFSLSAKEVIWSENITKIYEDSKNAQWNATRDICWSEIPRFSPIMESSIAQIMTYLVENELSALYVPSKFLPQISPYFHEVPLLLSSIIGDEARHIETFIKRAKATGLGLQYSTLATQQSLYTLFRERDYFASSFLLHIMGEGTFIDLLRFLEDFAQDEPTKKLLSLACKDEKRHVAYGINNVKDALTHNPAKINFLKDIVFKRKHYLDEFSTESTLLLESLAIFAGGGDEVSKIKQGFEAVEDLKQKMESNRTKRLIECGIDEELARDLSRAHTPNFM</sequence>
<dbReference type="InterPro" id="IPR012348">
    <property type="entry name" value="RNR-like"/>
</dbReference>
<accession>A0A3D8IU05</accession>
<dbReference type="SUPFAM" id="SSF47240">
    <property type="entry name" value="Ferritin-like"/>
    <property type="match status" value="1"/>
</dbReference>
<reference evidence="1 2" key="1">
    <citation type="submission" date="2018-04" db="EMBL/GenBank/DDBJ databases">
        <title>Novel Campyloabacter and Helicobacter Species and Strains.</title>
        <authorList>
            <person name="Mannion A.J."/>
            <person name="Shen Z."/>
            <person name="Fox J.G."/>
        </authorList>
    </citation>
    <scope>NUCLEOTIDE SEQUENCE [LARGE SCALE GENOMIC DNA]</scope>
    <source>
        <strain evidence="1 2">MIT 12-6600</strain>
    </source>
</reference>
<dbReference type="RefSeq" id="WP_115570349.1">
    <property type="nucleotide sequence ID" value="NZ_NXLT01000001.1"/>
</dbReference>
<protein>
    <submittedName>
        <fullName evidence="1">DUF455 domain-containing protein</fullName>
    </submittedName>
</protein>
<dbReference type="InterPro" id="IPR009078">
    <property type="entry name" value="Ferritin-like_SF"/>
</dbReference>
<dbReference type="AlphaFoldDB" id="A0A3D8IU05"/>
<name>A0A3D8IU05_9HELI</name>